<dbReference type="InterPro" id="IPR036770">
    <property type="entry name" value="Ankyrin_rpt-contain_sf"/>
</dbReference>
<protein>
    <submittedName>
        <fullName evidence="1">Uncharacterized protein</fullName>
    </submittedName>
</protein>
<accession>B0C6U8</accession>
<dbReference type="EMBL" id="CP000828">
    <property type="protein sequence ID" value="ABW27652.1"/>
    <property type="molecule type" value="Genomic_DNA"/>
</dbReference>
<dbReference type="STRING" id="329726.AM1_2645"/>
<dbReference type="eggNOG" id="COG0666">
    <property type="taxonomic scope" value="Bacteria"/>
</dbReference>
<name>B0C6U8_ACAM1</name>
<proteinExistence type="predicted"/>
<evidence type="ECO:0000313" key="2">
    <source>
        <dbReference type="Proteomes" id="UP000000268"/>
    </source>
</evidence>
<keyword evidence="2" id="KW-1185">Reference proteome</keyword>
<dbReference type="Pfam" id="PF00023">
    <property type="entry name" value="Ank"/>
    <property type="match status" value="1"/>
</dbReference>
<dbReference type="Proteomes" id="UP000000268">
    <property type="component" value="Chromosome"/>
</dbReference>
<organism evidence="1 2">
    <name type="scientific">Acaryochloris marina (strain MBIC 11017)</name>
    <dbReference type="NCBI Taxonomy" id="329726"/>
    <lineage>
        <taxon>Bacteria</taxon>
        <taxon>Bacillati</taxon>
        <taxon>Cyanobacteriota</taxon>
        <taxon>Cyanophyceae</taxon>
        <taxon>Acaryochloridales</taxon>
        <taxon>Acaryochloridaceae</taxon>
        <taxon>Acaryochloris</taxon>
    </lineage>
</organism>
<dbReference type="AlphaFoldDB" id="B0C6U8"/>
<reference evidence="1 2" key="1">
    <citation type="journal article" date="2008" name="Proc. Natl. Acad. Sci. U.S.A.">
        <title>Niche adaptation and genome expansion in the chlorophyll d-producing cyanobacterium Acaryochloris marina.</title>
        <authorList>
            <person name="Swingley W.D."/>
            <person name="Chen M."/>
            <person name="Cheung P.C."/>
            <person name="Conrad A.L."/>
            <person name="Dejesa L.C."/>
            <person name="Hao J."/>
            <person name="Honchak B.M."/>
            <person name="Karbach L.E."/>
            <person name="Kurdoglu A."/>
            <person name="Lahiri S."/>
            <person name="Mastrian S.D."/>
            <person name="Miyashita H."/>
            <person name="Page L."/>
            <person name="Ramakrishna P."/>
            <person name="Satoh S."/>
            <person name="Sattley W.M."/>
            <person name="Shimada Y."/>
            <person name="Taylor H.L."/>
            <person name="Tomo T."/>
            <person name="Tsuchiya T."/>
            <person name="Wang Z.T."/>
            <person name="Raymond J."/>
            <person name="Mimuro M."/>
            <person name="Blankenship R.E."/>
            <person name="Touchman J.W."/>
        </authorList>
    </citation>
    <scope>NUCLEOTIDE SEQUENCE [LARGE SCALE GENOMIC DNA]</scope>
    <source>
        <strain evidence="2">MBIC 11017</strain>
    </source>
</reference>
<sequence length="62" mass="6551">MIAAIQQRNCNQVCILLDAGFSPDTWDDFNIPGLVIAAQKGYTDIVEILLAAGANFATPGIA</sequence>
<evidence type="ECO:0000313" key="1">
    <source>
        <dbReference type="EMBL" id="ABW27652.1"/>
    </source>
</evidence>
<dbReference type="SUPFAM" id="SSF48403">
    <property type="entry name" value="Ankyrin repeat"/>
    <property type="match status" value="1"/>
</dbReference>
<dbReference type="HOGENOM" id="CLU_2893479_0_0_3"/>
<dbReference type="Gene3D" id="1.25.40.20">
    <property type="entry name" value="Ankyrin repeat-containing domain"/>
    <property type="match status" value="1"/>
</dbReference>
<dbReference type="InterPro" id="IPR002110">
    <property type="entry name" value="Ankyrin_rpt"/>
</dbReference>
<dbReference type="KEGG" id="amr:AM1_2645"/>
<gene>
    <name evidence="1" type="ordered locus">AM1_2645</name>
</gene>